<keyword evidence="2" id="KW-1185">Reference proteome</keyword>
<evidence type="ECO:0000313" key="2">
    <source>
        <dbReference type="Proteomes" id="UP000287969"/>
    </source>
</evidence>
<evidence type="ECO:0000313" key="1">
    <source>
        <dbReference type="EMBL" id="QAT61380.1"/>
    </source>
</evidence>
<dbReference type="AlphaFoldDB" id="A0A410QBQ2"/>
<proteinExistence type="predicted"/>
<dbReference type="KEGG" id="spoa:EQM13_07210"/>
<protein>
    <submittedName>
        <fullName evidence="1">Uncharacterized protein</fullName>
    </submittedName>
</protein>
<sequence>MATANPELCRIYEGLKYDFLFNNDINSIHILLSLYDLEENITNICPKYKCIKEIKKKIRSLLRYRKDRDLVSNNIILLIHEDIDRLELYFYLEGYKYGYYNYKWVNILEKKALESYGMEKLYEMRILYHYRFNFGEIRKVKEGFEAEGRNVNRDGEFKKLVNSFCERVIKSKIVNINKYIDRQLTIDYNHKVLNIKSDSHKFTHEEINKVYGVIIRGIYKNMRRVYTDASWFGLNDKVLRRYS</sequence>
<name>A0A410QBQ2_9FIRM</name>
<dbReference type="Proteomes" id="UP000287969">
    <property type="component" value="Chromosome"/>
</dbReference>
<accession>A0A410QBQ2</accession>
<dbReference type="EMBL" id="CP035282">
    <property type="protein sequence ID" value="QAT61380.1"/>
    <property type="molecule type" value="Genomic_DNA"/>
</dbReference>
<gene>
    <name evidence="1" type="ORF">EQM13_07210</name>
</gene>
<dbReference type="RefSeq" id="WP_128752335.1">
    <property type="nucleotide sequence ID" value="NZ_CP035282.1"/>
</dbReference>
<organism evidence="1 2">
    <name type="scientific">Acidilutibacter cellobiosedens</name>
    <dbReference type="NCBI Taxonomy" id="2507161"/>
    <lineage>
        <taxon>Bacteria</taxon>
        <taxon>Bacillati</taxon>
        <taxon>Bacillota</taxon>
        <taxon>Tissierellia</taxon>
        <taxon>Tissierellales</taxon>
        <taxon>Acidilutibacteraceae</taxon>
        <taxon>Acidilutibacter</taxon>
    </lineage>
</organism>
<reference evidence="2" key="1">
    <citation type="submission" date="2019-01" db="EMBL/GenBank/DDBJ databases">
        <title>Draft genomes of a novel of Sporanaerobacter strains.</title>
        <authorList>
            <person name="Ma S."/>
        </authorList>
    </citation>
    <scope>NUCLEOTIDE SEQUENCE [LARGE SCALE GENOMIC DNA]</scope>
    <source>
        <strain evidence="2">NJN-17</strain>
    </source>
</reference>
<dbReference type="OrthoDB" id="1952884at2"/>